<keyword evidence="14 16" id="KW-0472">Membrane</keyword>
<evidence type="ECO:0000256" key="4">
    <source>
        <dbReference type="ARBA" id="ARBA00022553"/>
    </source>
</evidence>
<keyword evidence="4" id="KW-0597">Phosphoprotein</keyword>
<dbReference type="GO" id="GO:0016020">
    <property type="term" value="C:membrane"/>
    <property type="evidence" value="ECO:0007669"/>
    <property type="project" value="InterPro"/>
</dbReference>
<dbReference type="InterPro" id="IPR007329">
    <property type="entry name" value="FMN-bd"/>
</dbReference>
<feature type="domain" description="FMN-binding" evidence="17">
    <location>
        <begin position="96"/>
        <end position="192"/>
    </location>
</feature>
<accession>A0A7G1G7B4</accession>
<gene>
    <name evidence="18" type="primary">nqrC</name>
    <name evidence="18" type="ORF">OSSY52_09580</name>
</gene>
<sequence>MKKDGKIYTIFFTFIVTFIFVFVLSLANDFTKNKVEKNKELFKIKSILNAMNIDYKDSEDAYKKFKNEIIVSKKNKAIIYKNKSENILAIEFNGNGLWGNINGIISVNKDLTRIIGIDFISHSETPGLGGRIDEEWFKEQFRAEKIINGKILMKVGGNGDKNKENGSFDSITGATRTSQSVEKIINDNLKTLSNILGVDKK</sequence>
<evidence type="ECO:0000256" key="7">
    <source>
        <dbReference type="ARBA" id="ARBA00022692"/>
    </source>
</evidence>
<proteinExistence type="predicted"/>
<dbReference type="PANTHER" id="PTHR37838:SF1">
    <property type="entry name" value="NA(+)-TRANSLOCATING NADH-QUINONE REDUCTASE SUBUNIT C"/>
    <property type="match status" value="1"/>
</dbReference>
<evidence type="ECO:0000256" key="6">
    <source>
        <dbReference type="ARBA" id="ARBA00022643"/>
    </source>
</evidence>
<keyword evidence="11" id="KW-0915">Sodium</keyword>
<feature type="transmembrane region" description="Helical" evidence="16">
    <location>
        <begin position="7"/>
        <end position="27"/>
    </location>
</feature>
<organism evidence="18 19">
    <name type="scientific">Tepiditoga spiralis</name>
    <dbReference type="NCBI Taxonomy" id="2108365"/>
    <lineage>
        <taxon>Bacteria</taxon>
        <taxon>Thermotogati</taxon>
        <taxon>Thermotogota</taxon>
        <taxon>Thermotogae</taxon>
        <taxon>Petrotogales</taxon>
        <taxon>Petrotogaceae</taxon>
        <taxon>Tepiditoga</taxon>
    </lineage>
</organism>
<reference evidence="18 19" key="1">
    <citation type="submission" date="2018-06" db="EMBL/GenBank/DDBJ databases">
        <title>Genome sequencing of Oceanotoga sp. sy52.</title>
        <authorList>
            <person name="Mori K."/>
        </authorList>
    </citation>
    <scope>NUCLEOTIDE SEQUENCE [LARGE SCALE GENOMIC DNA]</scope>
    <source>
        <strain evidence="19">sy52</strain>
    </source>
</reference>
<dbReference type="GO" id="GO:0016655">
    <property type="term" value="F:oxidoreductase activity, acting on NAD(P)H, quinone or similar compound as acceptor"/>
    <property type="evidence" value="ECO:0007669"/>
    <property type="project" value="InterPro"/>
</dbReference>
<evidence type="ECO:0000256" key="1">
    <source>
        <dbReference type="ARBA" id="ARBA00022448"/>
    </source>
</evidence>
<evidence type="ECO:0000256" key="9">
    <source>
        <dbReference type="ARBA" id="ARBA00022989"/>
    </source>
</evidence>
<keyword evidence="3" id="KW-0997">Cell inner membrane</keyword>
<evidence type="ECO:0000256" key="5">
    <source>
        <dbReference type="ARBA" id="ARBA00022630"/>
    </source>
</evidence>
<evidence type="ECO:0000256" key="12">
    <source>
        <dbReference type="ARBA" id="ARBA00023065"/>
    </source>
</evidence>
<evidence type="ECO:0000256" key="16">
    <source>
        <dbReference type="SAM" id="Phobius"/>
    </source>
</evidence>
<evidence type="ECO:0000256" key="2">
    <source>
        <dbReference type="ARBA" id="ARBA00022475"/>
    </source>
</evidence>
<keyword evidence="10" id="KW-0520">NAD</keyword>
<evidence type="ECO:0000256" key="15">
    <source>
        <dbReference type="ARBA" id="ARBA00023201"/>
    </source>
</evidence>
<evidence type="ECO:0000256" key="11">
    <source>
        <dbReference type="ARBA" id="ARBA00023053"/>
    </source>
</evidence>
<dbReference type="InterPro" id="IPR010204">
    <property type="entry name" value="NqrC"/>
</dbReference>
<evidence type="ECO:0000256" key="13">
    <source>
        <dbReference type="ARBA" id="ARBA00023075"/>
    </source>
</evidence>
<keyword evidence="8" id="KW-1278">Translocase</keyword>
<evidence type="ECO:0000256" key="10">
    <source>
        <dbReference type="ARBA" id="ARBA00023027"/>
    </source>
</evidence>
<evidence type="ECO:0000313" key="19">
    <source>
        <dbReference type="Proteomes" id="UP000516361"/>
    </source>
</evidence>
<keyword evidence="7 16" id="KW-0812">Transmembrane</keyword>
<dbReference type="RefSeq" id="WP_190615885.1">
    <property type="nucleotide sequence ID" value="NZ_AP018712.1"/>
</dbReference>
<keyword evidence="5" id="KW-0285">Flavoprotein</keyword>
<name>A0A7G1G7B4_9BACT</name>
<keyword evidence="15" id="KW-0739">Sodium transport</keyword>
<keyword evidence="2" id="KW-1003">Cell membrane</keyword>
<dbReference type="GO" id="GO:0006814">
    <property type="term" value="P:sodium ion transport"/>
    <property type="evidence" value="ECO:0007669"/>
    <property type="project" value="UniProtKB-KW"/>
</dbReference>
<dbReference type="EMBL" id="AP018712">
    <property type="protein sequence ID" value="BBE30817.1"/>
    <property type="molecule type" value="Genomic_DNA"/>
</dbReference>
<dbReference type="KEGG" id="ocy:OSSY52_09580"/>
<dbReference type="AlphaFoldDB" id="A0A7G1G7B4"/>
<keyword evidence="1" id="KW-0813">Transport</keyword>
<evidence type="ECO:0000256" key="3">
    <source>
        <dbReference type="ARBA" id="ARBA00022519"/>
    </source>
</evidence>
<dbReference type="Proteomes" id="UP000516361">
    <property type="component" value="Chromosome"/>
</dbReference>
<protein>
    <submittedName>
        <fullName evidence="18">Na(+)-translocating NADH-quinone reductase subunit C</fullName>
    </submittedName>
</protein>
<evidence type="ECO:0000313" key="18">
    <source>
        <dbReference type="EMBL" id="BBE30817.1"/>
    </source>
</evidence>
<evidence type="ECO:0000256" key="8">
    <source>
        <dbReference type="ARBA" id="ARBA00022967"/>
    </source>
</evidence>
<keyword evidence="19" id="KW-1185">Reference proteome</keyword>
<evidence type="ECO:0000259" key="17">
    <source>
        <dbReference type="SMART" id="SM00900"/>
    </source>
</evidence>
<dbReference type="Pfam" id="PF04205">
    <property type="entry name" value="FMN_bind"/>
    <property type="match status" value="1"/>
</dbReference>
<dbReference type="InParanoid" id="A0A7G1G7B4"/>
<keyword evidence="12" id="KW-0406">Ion transport</keyword>
<keyword evidence="9 16" id="KW-1133">Transmembrane helix</keyword>
<dbReference type="SMART" id="SM00900">
    <property type="entry name" value="FMN_bind"/>
    <property type="match status" value="1"/>
</dbReference>
<keyword evidence="6" id="KW-0288">FMN</keyword>
<evidence type="ECO:0000256" key="14">
    <source>
        <dbReference type="ARBA" id="ARBA00023136"/>
    </source>
</evidence>
<dbReference type="PANTHER" id="PTHR37838">
    <property type="entry name" value="NA(+)-TRANSLOCATING NADH-QUINONE REDUCTASE SUBUNIT C"/>
    <property type="match status" value="1"/>
</dbReference>
<keyword evidence="13" id="KW-0830">Ubiquinone</keyword>
<dbReference type="GO" id="GO:0010181">
    <property type="term" value="F:FMN binding"/>
    <property type="evidence" value="ECO:0007669"/>
    <property type="project" value="InterPro"/>
</dbReference>